<feature type="non-terminal residue" evidence="1">
    <location>
        <position position="1"/>
    </location>
</feature>
<dbReference type="OrthoDB" id="3363652at2759"/>
<name>A0A0C9Z4Y1_9AGAM</name>
<protein>
    <submittedName>
        <fullName evidence="1">Uncharacterized protein</fullName>
    </submittedName>
</protein>
<feature type="non-terminal residue" evidence="1">
    <location>
        <position position="126"/>
    </location>
</feature>
<gene>
    <name evidence="1" type="ORF">PISMIDRAFT_83860</name>
</gene>
<evidence type="ECO:0000313" key="2">
    <source>
        <dbReference type="Proteomes" id="UP000054018"/>
    </source>
</evidence>
<evidence type="ECO:0000313" key="1">
    <source>
        <dbReference type="EMBL" id="KIK24176.1"/>
    </source>
</evidence>
<reference evidence="1 2" key="1">
    <citation type="submission" date="2014-04" db="EMBL/GenBank/DDBJ databases">
        <authorList>
            <consortium name="DOE Joint Genome Institute"/>
            <person name="Kuo A."/>
            <person name="Kohler A."/>
            <person name="Costa M.D."/>
            <person name="Nagy L.G."/>
            <person name="Floudas D."/>
            <person name="Copeland A."/>
            <person name="Barry K.W."/>
            <person name="Cichocki N."/>
            <person name="Veneault-Fourrey C."/>
            <person name="LaButti K."/>
            <person name="Lindquist E.A."/>
            <person name="Lipzen A."/>
            <person name="Lundell T."/>
            <person name="Morin E."/>
            <person name="Murat C."/>
            <person name="Sun H."/>
            <person name="Tunlid A."/>
            <person name="Henrissat B."/>
            <person name="Grigoriev I.V."/>
            <person name="Hibbett D.S."/>
            <person name="Martin F."/>
            <person name="Nordberg H.P."/>
            <person name="Cantor M.N."/>
            <person name="Hua S.X."/>
        </authorList>
    </citation>
    <scope>NUCLEOTIDE SEQUENCE [LARGE SCALE GENOMIC DNA]</scope>
    <source>
        <strain evidence="1 2">441</strain>
    </source>
</reference>
<dbReference type="Proteomes" id="UP000054018">
    <property type="component" value="Unassembled WGS sequence"/>
</dbReference>
<sequence length="126" mass="14727">DKEVFMRLTKKGPFYPPRVQKVVETIKYRDLPADKLQQVKQLVAEFADVFALSVWEVKLVNFIKFRLNVPKDTKFPLKVHQKLLTQAQSEWYLPVLDDFNEAGILRDIRADEVKAVHPMVLAQKAY</sequence>
<reference evidence="2" key="2">
    <citation type="submission" date="2015-01" db="EMBL/GenBank/DDBJ databases">
        <title>Evolutionary Origins and Diversification of the Mycorrhizal Mutualists.</title>
        <authorList>
            <consortium name="DOE Joint Genome Institute"/>
            <consortium name="Mycorrhizal Genomics Consortium"/>
            <person name="Kohler A."/>
            <person name="Kuo A."/>
            <person name="Nagy L.G."/>
            <person name="Floudas D."/>
            <person name="Copeland A."/>
            <person name="Barry K.W."/>
            <person name="Cichocki N."/>
            <person name="Veneault-Fourrey C."/>
            <person name="LaButti K."/>
            <person name="Lindquist E.A."/>
            <person name="Lipzen A."/>
            <person name="Lundell T."/>
            <person name="Morin E."/>
            <person name="Murat C."/>
            <person name="Riley R."/>
            <person name="Ohm R."/>
            <person name="Sun H."/>
            <person name="Tunlid A."/>
            <person name="Henrissat B."/>
            <person name="Grigoriev I.V."/>
            <person name="Hibbett D.S."/>
            <person name="Martin F."/>
        </authorList>
    </citation>
    <scope>NUCLEOTIDE SEQUENCE [LARGE SCALE GENOMIC DNA]</scope>
    <source>
        <strain evidence="2">441</strain>
    </source>
</reference>
<accession>A0A0C9Z4Y1</accession>
<dbReference type="HOGENOM" id="CLU_119163_0_0_1"/>
<keyword evidence="2" id="KW-1185">Reference proteome</keyword>
<dbReference type="EMBL" id="KN833719">
    <property type="protein sequence ID" value="KIK24176.1"/>
    <property type="molecule type" value="Genomic_DNA"/>
</dbReference>
<dbReference type="AlphaFoldDB" id="A0A0C9Z4Y1"/>
<proteinExistence type="predicted"/>
<dbReference type="STRING" id="765257.A0A0C9Z4Y1"/>
<organism evidence="1 2">
    <name type="scientific">Pisolithus microcarpus 441</name>
    <dbReference type="NCBI Taxonomy" id="765257"/>
    <lineage>
        <taxon>Eukaryota</taxon>
        <taxon>Fungi</taxon>
        <taxon>Dikarya</taxon>
        <taxon>Basidiomycota</taxon>
        <taxon>Agaricomycotina</taxon>
        <taxon>Agaricomycetes</taxon>
        <taxon>Agaricomycetidae</taxon>
        <taxon>Boletales</taxon>
        <taxon>Sclerodermatineae</taxon>
        <taxon>Pisolithaceae</taxon>
        <taxon>Pisolithus</taxon>
    </lineage>
</organism>